<proteinExistence type="predicted"/>
<name>A0AA44Y2B4_BURVI</name>
<dbReference type="EMBL" id="PVHK01000051">
    <property type="protein sequence ID" value="PRH42968.1"/>
    <property type="molecule type" value="Genomic_DNA"/>
</dbReference>
<gene>
    <name evidence="1" type="ORF">C6T65_07395</name>
</gene>
<dbReference type="Proteomes" id="UP000237632">
    <property type="component" value="Unassembled WGS sequence"/>
</dbReference>
<comment type="caution">
    <text evidence="1">The sequence shown here is derived from an EMBL/GenBank/DDBJ whole genome shotgun (WGS) entry which is preliminary data.</text>
</comment>
<reference evidence="1 2" key="1">
    <citation type="submission" date="2018-03" db="EMBL/GenBank/DDBJ databases">
        <authorList>
            <person name="Nguyen K."/>
            <person name="Fouts D."/>
            <person name="Sutton G."/>
        </authorList>
    </citation>
    <scope>NUCLEOTIDE SEQUENCE [LARGE SCALE GENOMIC DNA]</scope>
    <source>
        <strain evidence="1 2">AU3578</strain>
    </source>
</reference>
<evidence type="ECO:0000313" key="2">
    <source>
        <dbReference type="Proteomes" id="UP000237632"/>
    </source>
</evidence>
<evidence type="ECO:0000313" key="1">
    <source>
        <dbReference type="EMBL" id="PRH42968.1"/>
    </source>
</evidence>
<organism evidence="1 2">
    <name type="scientific">Burkholderia vietnamiensis</name>
    <dbReference type="NCBI Taxonomy" id="60552"/>
    <lineage>
        <taxon>Bacteria</taxon>
        <taxon>Pseudomonadati</taxon>
        <taxon>Pseudomonadota</taxon>
        <taxon>Betaproteobacteria</taxon>
        <taxon>Burkholderiales</taxon>
        <taxon>Burkholderiaceae</taxon>
        <taxon>Burkholderia</taxon>
        <taxon>Burkholderia cepacia complex</taxon>
    </lineage>
</organism>
<sequence length="155" mass="16268">MLATAVAHAAPTLQIVDVDWRQDGHTIMSGSTMVMAPVENSTPLHFASGTSVGYATCTASGASFTLQSNQKFVGRSLTVRPVTAQNGQVQFAIEASDTSLADIKLVDAGPCKSEVVETAGLQPVKLTATVAQGKTATVPFPDAHYELRLKLHADE</sequence>
<protein>
    <submittedName>
        <fullName evidence="1">Uncharacterized protein</fullName>
    </submittedName>
</protein>
<dbReference type="AlphaFoldDB" id="A0AA44Y2B4"/>
<accession>A0AA44Y2B4</accession>